<gene>
    <name evidence="1" type="ORF">LCGC14_1725620</name>
</gene>
<proteinExistence type="predicted"/>
<reference evidence="1" key="1">
    <citation type="journal article" date="2015" name="Nature">
        <title>Complex archaea that bridge the gap between prokaryotes and eukaryotes.</title>
        <authorList>
            <person name="Spang A."/>
            <person name="Saw J.H."/>
            <person name="Jorgensen S.L."/>
            <person name="Zaremba-Niedzwiedzka K."/>
            <person name="Martijn J."/>
            <person name="Lind A.E."/>
            <person name="van Eijk R."/>
            <person name="Schleper C."/>
            <person name="Guy L."/>
            <person name="Ettema T.J."/>
        </authorList>
    </citation>
    <scope>NUCLEOTIDE SEQUENCE</scope>
</reference>
<comment type="caution">
    <text evidence="1">The sequence shown here is derived from an EMBL/GenBank/DDBJ whole genome shotgun (WGS) entry which is preliminary data.</text>
</comment>
<dbReference type="EMBL" id="LAZR01015590">
    <property type="protein sequence ID" value="KKM08261.1"/>
    <property type="molecule type" value="Genomic_DNA"/>
</dbReference>
<organism evidence="1">
    <name type="scientific">marine sediment metagenome</name>
    <dbReference type="NCBI Taxonomy" id="412755"/>
    <lineage>
        <taxon>unclassified sequences</taxon>
        <taxon>metagenomes</taxon>
        <taxon>ecological metagenomes</taxon>
    </lineage>
</organism>
<protein>
    <submittedName>
        <fullName evidence="1">Uncharacterized protein</fullName>
    </submittedName>
</protein>
<accession>A0A0F9JRS1</accession>
<dbReference type="AlphaFoldDB" id="A0A0F9JRS1"/>
<sequence length="44" mass="5127">MLFDLTFIQMHCMIVDVISDLGRWNEECDTVVKKLNEVLGIEEV</sequence>
<evidence type="ECO:0000313" key="1">
    <source>
        <dbReference type="EMBL" id="KKM08261.1"/>
    </source>
</evidence>
<name>A0A0F9JRS1_9ZZZZ</name>